<dbReference type="Proteomes" id="UP000320085">
    <property type="component" value="Unassembled WGS sequence"/>
</dbReference>
<name>A0A543PUL1_9MICO</name>
<gene>
    <name evidence="3" type="ORF">FHX52_0885</name>
</gene>
<comment type="caution">
    <text evidence="3">The sequence shown here is derived from an EMBL/GenBank/DDBJ whole genome shotgun (WGS) entry which is preliminary data.</text>
</comment>
<reference evidence="3 4" key="1">
    <citation type="submission" date="2019-06" db="EMBL/GenBank/DDBJ databases">
        <title>Sequencing the genomes of 1000 actinobacteria strains.</title>
        <authorList>
            <person name="Klenk H.-P."/>
        </authorList>
    </citation>
    <scope>NUCLEOTIDE SEQUENCE [LARGE SCALE GENOMIC DNA]</scope>
    <source>
        <strain evidence="3 4">DSM 21776</strain>
    </source>
</reference>
<organism evidence="3 4">
    <name type="scientific">Humibacillus xanthopallidus</name>
    <dbReference type="NCBI Taxonomy" id="412689"/>
    <lineage>
        <taxon>Bacteria</taxon>
        <taxon>Bacillati</taxon>
        <taxon>Actinomycetota</taxon>
        <taxon>Actinomycetes</taxon>
        <taxon>Micrococcales</taxon>
        <taxon>Intrasporangiaceae</taxon>
        <taxon>Humibacillus</taxon>
    </lineage>
</organism>
<feature type="domain" description="Phospholipase C/D" evidence="2">
    <location>
        <begin position="206"/>
        <end position="311"/>
    </location>
</feature>
<feature type="region of interest" description="Disordered" evidence="1">
    <location>
        <begin position="842"/>
        <end position="885"/>
    </location>
</feature>
<evidence type="ECO:0000256" key="1">
    <source>
        <dbReference type="SAM" id="MobiDB-lite"/>
    </source>
</evidence>
<dbReference type="OrthoDB" id="8451635at2"/>
<evidence type="ECO:0000313" key="3">
    <source>
        <dbReference type="EMBL" id="TQN47767.1"/>
    </source>
</evidence>
<dbReference type="EMBL" id="VFQF01000001">
    <property type="protein sequence ID" value="TQN47767.1"/>
    <property type="molecule type" value="Genomic_DNA"/>
</dbReference>
<accession>A0A543PUL1</accession>
<evidence type="ECO:0000313" key="4">
    <source>
        <dbReference type="Proteomes" id="UP000320085"/>
    </source>
</evidence>
<dbReference type="RefSeq" id="WP_141820242.1">
    <property type="nucleotide sequence ID" value="NZ_BAAAQC010000016.1"/>
</dbReference>
<dbReference type="Pfam" id="PF00882">
    <property type="entry name" value="Zn_dep_PLPC"/>
    <property type="match status" value="1"/>
</dbReference>
<evidence type="ECO:0000259" key="2">
    <source>
        <dbReference type="Pfam" id="PF00882"/>
    </source>
</evidence>
<proteinExistence type="predicted"/>
<protein>
    <recommendedName>
        <fullName evidence="2">Phospholipase C/D domain-containing protein</fullName>
    </recommendedName>
</protein>
<dbReference type="AlphaFoldDB" id="A0A543PUL1"/>
<dbReference type="InterPro" id="IPR029002">
    <property type="entry name" value="PLPC/GPLD1"/>
</dbReference>
<sequence length="885" mass="97923">MPGHFTHIYTARRVSDLLTSGEFTDWPQVQGHEILAKYPPQFCGEVMAKWEKYAAVGAIGPDLFFFSQDWSNDILGPRSDLIMLGLASYYYFDAAAEDDWEPLLVILAEVDSTMAGILRFLIKLNKIWQDFVKGWNATIGPFVDAVGDLVDDLTGGILSSAKTVLEEFLLAIKNLGEEWITDYAGIWDMMNTVVQKGYPEENFLWSDMLHYRRTSATCQALVAQAEKYHDGTETGGDQFQQFFAFALGYIVHVGTDTIAHSFVNEQCGGPYRDHPTRHHLIENHIDAWNYRQGGADGTIPTDPWARTDDYPDLSMSALWFMVQLTPDDPAGKQRPALTGDPDTDKAALDVDGEMPSWLSEGIVAALIDTFADHPHPTIYQGDAFQSSIDAGLLTQVVKGATGHGLDGPFQEVLDGIAPPPPFAVPKGFPLPWEVATAYRLMITLYKLNFGGSWELSKPRKPDFVIVPPLSDFTNLAQPPDFSGVDSSNPIEDVCDVFIALVEWLVKEISDAIKLLGDLIKMLLSPGTYLIRLGLYELAMKIWDVAQKTHNIMAHTGIHIPHGEQRYADDGELRLPNEIDLPLITLGETVDGAFLAALGDAIDPFGNLDQNTGVIVSHSVHDPNYPYYPVTRYRPGHDPEGWEYHRPWAYPSTSEFTTDGNHNTEIPNPTELYNPYACDPSAVRTDGEVSIPITSQKPTRPGPYREGTRPDQVFFRTGGGHDAQARFLYEHAQTPWQTDLVNERLFGRASKGLSPLGDPVPFSAYLIGQLANPTGYTTQFNLDADRAYAYLTWDWIRDPKGDATTKLGVHFAPPVVSPQLAELPNTSGKWDQSGQSAMQLHYVDPPSPGDVIGVRPGPKRARKTTTAKQGGASTARRTRTPRGGQS</sequence>